<sequence length="254" mass="28848">MSDNTTLFFGNFNLAATDSDSSEYRHTFGGEHDRRGASREDCNGILIHLLHRINLRDPCVPIQIPGLDRLPLYYVFDFRANDLGYRLTSEDSMDTFFPLDDKNVTSKEEWPGKNYPTAFPRSDFSVFQCNYDPTDPEDAYMWAGVFGIPKLSAAGRESVKRRVERDCEFAYDFTDATEEEYEDAMCFPFMQGKPNNTCLNPGCENHSRHGQLNVIALLPPEPVSGVQLWDGAGVQLIFQMCPLCYTIRSSNQCT</sequence>
<dbReference type="AlphaFoldDB" id="A0A518DS64"/>
<dbReference type="Proteomes" id="UP000317648">
    <property type="component" value="Chromosome"/>
</dbReference>
<accession>A0A518DS64</accession>
<dbReference type="RefSeq" id="WP_145053307.1">
    <property type="nucleotide sequence ID" value="NZ_CP036433.1"/>
</dbReference>
<protein>
    <submittedName>
        <fullName evidence="1">Uncharacterized protein</fullName>
    </submittedName>
</protein>
<evidence type="ECO:0000313" key="2">
    <source>
        <dbReference type="Proteomes" id="UP000317648"/>
    </source>
</evidence>
<organism evidence="1 2">
    <name type="scientific">Lignipirellula cremea</name>
    <dbReference type="NCBI Taxonomy" id="2528010"/>
    <lineage>
        <taxon>Bacteria</taxon>
        <taxon>Pseudomonadati</taxon>
        <taxon>Planctomycetota</taxon>
        <taxon>Planctomycetia</taxon>
        <taxon>Pirellulales</taxon>
        <taxon>Pirellulaceae</taxon>
        <taxon>Lignipirellula</taxon>
    </lineage>
</organism>
<gene>
    <name evidence="1" type="ORF">Pla8534_24930</name>
</gene>
<reference evidence="1 2" key="1">
    <citation type="submission" date="2019-02" db="EMBL/GenBank/DDBJ databases">
        <title>Deep-cultivation of Planctomycetes and their phenomic and genomic characterization uncovers novel biology.</title>
        <authorList>
            <person name="Wiegand S."/>
            <person name="Jogler M."/>
            <person name="Boedeker C."/>
            <person name="Pinto D."/>
            <person name="Vollmers J."/>
            <person name="Rivas-Marin E."/>
            <person name="Kohn T."/>
            <person name="Peeters S.H."/>
            <person name="Heuer A."/>
            <person name="Rast P."/>
            <person name="Oberbeckmann S."/>
            <person name="Bunk B."/>
            <person name="Jeske O."/>
            <person name="Meyerdierks A."/>
            <person name="Storesund J.E."/>
            <person name="Kallscheuer N."/>
            <person name="Luecker S."/>
            <person name="Lage O.M."/>
            <person name="Pohl T."/>
            <person name="Merkel B.J."/>
            <person name="Hornburger P."/>
            <person name="Mueller R.-W."/>
            <person name="Bruemmer F."/>
            <person name="Labrenz M."/>
            <person name="Spormann A.M."/>
            <person name="Op den Camp H."/>
            <person name="Overmann J."/>
            <person name="Amann R."/>
            <person name="Jetten M.S.M."/>
            <person name="Mascher T."/>
            <person name="Medema M.H."/>
            <person name="Devos D.P."/>
            <person name="Kaster A.-K."/>
            <person name="Ovreas L."/>
            <person name="Rohde M."/>
            <person name="Galperin M.Y."/>
            <person name="Jogler C."/>
        </authorList>
    </citation>
    <scope>NUCLEOTIDE SEQUENCE [LARGE SCALE GENOMIC DNA]</scope>
    <source>
        <strain evidence="1 2">Pla85_3_4</strain>
    </source>
</reference>
<proteinExistence type="predicted"/>
<dbReference type="EMBL" id="CP036433">
    <property type="protein sequence ID" value="QDU94687.1"/>
    <property type="molecule type" value="Genomic_DNA"/>
</dbReference>
<evidence type="ECO:0000313" key="1">
    <source>
        <dbReference type="EMBL" id="QDU94687.1"/>
    </source>
</evidence>
<dbReference type="OrthoDB" id="269115at2"/>
<keyword evidence="2" id="KW-1185">Reference proteome</keyword>
<dbReference type="KEGG" id="lcre:Pla8534_24930"/>
<name>A0A518DS64_9BACT</name>